<comment type="caution">
    <text evidence="2">The sequence shown here is derived from an EMBL/GenBank/DDBJ whole genome shotgun (WGS) entry which is preliminary data.</text>
</comment>
<feature type="region of interest" description="Disordered" evidence="1">
    <location>
        <begin position="55"/>
        <end position="117"/>
    </location>
</feature>
<evidence type="ECO:0000313" key="3">
    <source>
        <dbReference type="Proteomes" id="UP001500403"/>
    </source>
</evidence>
<evidence type="ECO:0000313" key="2">
    <source>
        <dbReference type="EMBL" id="GAA2974778.1"/>
    </source>
</evidence>
<feature type="compositionally biased region" description="Pro residues" evidence="1">
    <location>
        <begin position="71"/>
        <end position="82"/>
    </location>
</feature>
<reference evidence="2 3" key="1">
    <citation type="journal article" date="2019" name="Int. J. Syst. Evol. Microbiol.">
        <title>The Global Catalogue of Microorganisms (GCM) 10K type strain sequencing project: providing services to taxonomists for standard genome sequencing and annotation.</title>
        <authorList>
            <consortium name="The Broad Institute Genomics Platform"/>
            <consortium name="The Broad Institute Genome Sequencing Center for Infectious Disease"/>
            <person name="Wu L."/>
            <person name="Ma J."/>
        </authorList>
    </citation>
    <scope>NUCLEOTIDE SEQUENCE [LARGE SCALE GENOMIC DNA]</scope>
    <source>
        <strain evidence="2 3">JCM 9088</strain>
    </source>
</reference>
<name>A0ABN3XQY5_9ACTN</name>
<dbReference type="Proteomes" id="UP001500403">
    <property type="component" value="Unassembled WGS sequence"/>
</dbReference>
<gene>
    <name evidence="2" type="ORF">GCM10010446_68780</name>
</gene>
<proteinExistence type="predicted"/>
<organism evidence="2 3">
    <name type="scientific">Streptomyces enissocaesilis</name>
    <dbReference type="NCBI Taxonomy" id="332589"/>
    <lineage>
        <taxon>Bacteria</taxon>
        <taxon>Bacillati</taxon>
        <taxon>Actinomycetota</taxon>
        <taxon>Actinomycetes</taxon>
        <taxon>Kitasatosporales</taxon>
        <taxon>Streptomycetaceae</taxon>
        <taxon>Streptomyces</taxon>
        <taxon>Streptomyces rochei group</taxon>
    </lineage>
</organism>
<accession>A0ABN3XQY5</accession>
<keyword evidence="3" id="KW-1185">Reference proteome</keyword>
<dbReference type="EMBL" id="BAAAUD010000115">
    <property type="protein sequence ID" value="GAA2974778.1"/>
    <property type="molecule type" value="Genomic_DNA"/>
</dbReference>
<evidence type="ECO:0000256" key="1">
    <source>
        <dbReference type="SAM" id="MobiDB-lite"/>
    </source>
</evidence>
<sequence length="117" mass="13026">MADQAVVRSDQVTGRVRGEKGRTVLGLLTLVAGGSLRSRSSVRVVARSERRWFAPERRPVRQTHRNADTPSLPPPRPAPPRPGRFSCAPDRFRTPATFRDLPAKRSWHPVGRDIGTP</sequence>
<protein>
    <submittedName>
        <fullName evidence="2">Uncharacterized protein</fullName>
    </submittedName>
</protein>